<name>B9R6X7_RICCO</name>
<evidence type="ECO:0000313" key="2">
    <source>
        <dbReference type="Proteomes" id="UP000008311"/>
    </source>
</evidence>
<protein>
    <submittedName>
        <fullName evidence="1">Uncharacterized protein</fullName>
    </submittedName>
</protein>
<dbReference type="EMBL" id="EQ973772">
    <property type="protein sequence ID" value="EEF52257.1"/>
    <property type="molecule type" value="Genomic_DNA"/>
</dbReference>
<keyword evidence="2" id="KW-1185">Reference proteome</keyword>
<accession>B9R6X7</accession>
<gene>
    <name evidence="1" type="ORF">RCOM_1586720</name>
</gene>
<dbReference type="AlphaFoldDB" id="B9R6X7"/>
<sequence>MEERSSLGNPGVFEKMFQSSSIVVDRFRFVKDASSMGHWPDSAYQNGHSSLAIVIPWTHGLQFYASIGFTCSSTRWKSCCFCRAPITLKFPHA</sequence>
<organism evidence="1 2">
    <name type="scientific">Ricinus communis</name>
    <name type="common">Castor bean</name>
    <dbReference type="NCBI Taxonomy" id="3988"/>
    <lineage>
        <taxon>Eukaryota</taxon>
        <taxon>Viridiplantae</taxon>
        <taxon>Streptophyta</taxon>
        <taxon>Embryophyta</taxon>
        <taxon>Tracheophyta</taxon>
        <taxon>Spermatophyta</taxon>
        <taxon>Magnoliopsida</taxon>
        <taxon>eudicotyledons</taxon>
        <taxon>Gunneridae</taxon>
        <taxon>Pentapetalae</taxon>
        <taxon>rosids</taxon>
        <taxon>fabids</taxon>
        <taxon>Malpighiales</taxon>
        <taxon>Euphorbiaceae</taxon>
        <taxon>Acalyphoideae</taxon>
        <taxon>Acalypheae</taxon>
        <taxon>Ricinus</taxon>
    </lineage>
</organism>
<dbReference type="InParanoid" id="B9R6X7"/>
<proteinExistence type="predicted"/>
<evidence type="ECO:0000313" key="1">
    <source>
        <dbReference type="EMBL" id="EEF52257.1"/>
    </source>
</evidence>
<reference evidence="2" key="1">
    <citation type="journal article" date="2010" name="Nat. Biotechnol.">
        <title>Draft genome sequence of the oilseed species Ricinus communis.</title>
        <authorList>
            <person name="Chan A.P."/>
            <person name="Crabtree J."/>
            <person name="Zhao Q."/>
            <person name="Lorenzi H."/>
            <person name="Orvis J."/>
            <person name="Puiu D."/>
            <person name="Melake-Berhan A."/>
            <person name="Jones K.M."/>
            <person name="Redman J."/>
            <person name="Chen G."/>
            <person name="Cahoon E.B."/>
            <person name="Gedil M."/>
            <person name="Stanke M."/>
            <person name="Haas B.J."/>
            <person name="Wortman J.R."/>
            <person name="Fraser-Liggett C.M."/>
            <person name="Ravel J."/>
            <person name="Rabinowicz P.D."/>
        </authorList>
    </citation>
    <scope>NUCLEOTIDE SEQUENCE [LARGE SCALE GENOMIC DNA]</scope>
    <source>
        <strain evidence="2">cv. Hale</strain>
    </source>
</reference>
<dbReference type="Proteomes" id="UP000008311">
    <property type="component" value="Unassembled WGS sequence"/>
</dbReference>